<dbReference type="EMBL" id="SJPV01000046">
    <property type="protein sequence ID" value="TWU22555.1"/>
    <property type="molecule type" value="Genomic_DNA"/>
</dbReference>
<dbReference type="AlphaFoldDB" id="A0A5C6CEX0"/>
<dbReference type="Proteomes" id="UP000319143">
    <property type="component" value="Unassembled WGS sequence"/>
</dbReference>
<keyword evidence="2" id="KW-1185">Reference proteome</keyword>
<protein>
    <submittedName>
        <fullName evidence="1">Uncharacterized protein</fullName>
    </submittedName>
</protein>
<evidence type="ECO:0000313" key="2">
    <source>
        <dbReference type="Proteomes" id="UP000319143"/>
    </source>
</evidence>
<proteinExistence type="predicted"/>
<gene>
    <name evidence="1" type="ORF">Poly41_71200</name>
</gene>
<accession>A0A5C6CEX0</accession>
<organism evidence="1 2">
    <name type="scientific">Novipirellula artificiosorum</name>
    <dbReference type="NCBI Taxonomy" id="2528016"/>
    <lineage>
        <taxon>Bacteria</taxon>
        <taxon>Pseudomonadati</taxon>
        <taxon>Planctomycetota</taxon>
        <taxon>Planctomycetia</taxon>
        <taxon>Pirellulales</taxon>
        <taxon>Pirellulaceae</taxon>
        <taxon>Novipirellula</taxon>
    </lineage>
</organism>
<evidence type="ECO:0000313" key="1">
    <source>
        <dbReference type="EMBL" id="TWU22555.1"/>
    </source>
</evidence>
<comment type="caution">
    <text evidence="1">The sequence shown here is derived from an EMBL/GenBank/DDBJ whole genome shotgun (WGS) entry which is preliminary data.</text>
</comment>
<sequence>MKSRSLLSVIRGCTGEVMLSRYANRMYDEELLNWNRHDFEIDNKTSVGKTKRIMTESVWCNF</sequence>
<name>A0A5C6CEX0_9BACT</name>
<reference evidence="1 2" key="1">
    <citation type="submission" date="2019-02" db="EMBL/GenBank/DDBJ databases">
        <title>Deep-cultivation of Planctomycetes and their phenomic and genomic characterization uncovers novel biology.</title>
        <authorList>
            <person name="Wiegand S."/>
            <person name="Jogler M."/>
            <person name="Boedeker C."/>
            <person name="Pinto D."/>
            <person name="Vollmers J."/>
            <person name="Rivas-Marin E."/>
            <person name="Kohn T."/>
            <person name="Peeters S.H."/>
            <person name="Heuer A."/>
            <person name="Rast P."/>
            <person name="Oberbeckmann S."/>
            <person name="Bunk B."/>
            <person name="Jeske O."/>
            <person name="Meyerdierks A."/>
            <person name="Storesund J.E."/>
            <person name="Kallscheuer N."/>
            <person name="Luecker S."/>
            <person name="Lage O.M."/>
            <person name="Pohl T."/>
            <person name="Merkel B.J."/>
            <person name="Hornburger P."/>
            <person name="Mueller R.-W."/>
            <person name="Bruemmer F."/>
            <person name="Labrenz M."/>
            <person name="Spormann A.M."/>
            <person name="Op Den Camp H."/>
            <person name="Overmann J."/>
            <person name="Amann R."/>
            <person name="Jetten M.S.M."/>
            <person name="Mascher T."/>
            <person name="Medema M.H."/>
            <person name="Devos D.P."/>
            <person name="Kaster A.-K."/>
            <person name="Ovreas L."/>
            <person name="Rohde M."/>
            <person name="Galperin M.Y."/>
            <person name="Jogler C."/>
        </authorList>
    </citation>
    <scope>NUCLEOTIDE SEQUENCE [LARGE SCALE GENOMIC DNA]</scope>
    <source>
        <strain evidence="1 2">Poly41</strain>
    </source>
</reference>